<reference evidence="3 4" key="1">
    <citation type="submission" date="2016-09" db="EMBL/GenBank/DDBJ databases">
        <title>Streptomyces platensis DSM40041, a candidate organism with high potential of specific P450 cytochromes.</title>
        <authorList>
            <person name="Grumaz C."/>
            <person name="Vainshtein Y."/>
            <person name="Kirstahler P."/>
            <person name="Sohn K."/>
        </authorList>
    </citation>
    <scope>NUCLEOTIDE SEQUENCE [LARGE SCALE GENOMIC DNA]</scope>
    <source>
        <strain evidence="3 4">DSM 40041</strain>
    </source>
</reference>
<dbReference type="Proteomes" id="UP000194225">
    <property type="component" value="Unassembled WGS sequence"/>
</dbReference>
<dbReference type="RefSeq" id="WP_425588906.1">
    <property type="nucleotide sequence ID" value="NZ_BAABSS010000002.1"/>
</dbReference>
<keyword evidence="4" id="KW-1185">Reference proteome</keyword>
<dbReference type="EMBL" id="MIGA01000006">
    <property type="protein sequence ID" value="OSY47096.1"/>
    <property type="molecule type" value="Genomic_DNA"/>
</dbReference>
<organism evidence="3 4">
    <name type="scientific">Streptomyces platensis</name>
    <dbReference type="NCBI Taxonomy" id="58346"/>
    <lineage>
        <taxon>Bacteria</taxon>
        <taxon>Bacillati</taxon>
        <taxon>Actinomycetota</taxon>
        <taxon>Actinomycetes</taxon>
        <taxon>Kitasatosporales</taxon>
        <taxon>Streptomycetaceae</taxon>
        <taxon>Streptomyces</taxon>
    </lineage>
</organism>
<evidence type="ECO:0000313" key="4">
    <source>
        <dbReference type="Proteomes" id="UP000194225"/>
    </source>
</evidence>
<gene>
    <name evidence="3" type="ORF">BG653_01524</name>
</gene>
<keyword evidence="2" id="KW-1133">Transmembrane helix</keyword>
<sequence>MWASPARSGLGSGTAGDVADEPPVPPVHGRSLGTTAPTDPGTHPALTPPDSAVLRAGPLSWLFPRRSALVAAFLVPLLLCLIALAVAASSTGMPLSQTLAGLLGTGDPGTVMIVRDFRLSRRNCPANSSVSVPTQILCSFHPSGTAAQGSSFSQVSTCFSVRISLIVPDCPAHERAPRTL</sequence>
<keyword evidence="2" id="KW-0812">Transmembrane</keyword>
<evidence type="ECO:0000256" key="1">
    <source>
        <dbReference type="SAM" id="MobiDB-lite"/>
    </source>
</evidence>
<accession>A0ABX3Y1U7</accession>
<feature type="region of interest" description="Disordered" evidence="1">
    <location>
        <begin position="1"/>
        <end position="49"/>
    </location>
</feature>
<comment type="caution">
    <text evidence="3">The sequence shown here is derived from an EMBL/GenBank/DDBJ whole genome shotgun (WGS) entry which is preliminary data.</text>
</comment>
<evidence type="ECO:0000256" key="2">
    <source>
        <dbReference type="SAM" id="Phobius"/>
    </source>
</evidence>
<keyword evidence="2" id="KW-0472">Membrane</keyword>
<name>A0ABX3Y1U7_STRPT</name>
<proteinExistence type="predicted"/>
<evidence type="ECO:0000313" key="3">
    <source>
        <dbReference type="EMBL" id="OSY47096.1"/>
    </source>
</evidence>
<feature type="transmembrane region" description="Helical" evidence="2">
    <location>
        <begin position="68"/>
        <end position="88"/>
    </location>
</feature>
<protein>
    <submittedName>
        <fullName evidence="3">Uncharacterized protein</fullName>
    </submittedName>
</protein>